<feature type="binding site" evidence="10">
    <location>
        <begin position="13"/>
        <end position="18"/>
    </location>
    <ligand>
        <name>substrate</name>
    </ligand>
</feature>
<dbReference type="SUPFAM" id="SSF52540">
    <property type="entry name" value="P-loop containing nucleoside triphosphate hydrolases"/>
    <property type="match status" value="2"/>
</dbReference>
<evidence type="ECO:0000256" key="12">
    <source>
        <dbReference type="RuleBase" id="RU003784"/>
    </source>
</evidence>
<dbReference type="Pfam" id="PF01715">
    <property type="entry name" value="IPPT"/>
    <property type="match status" value="1"/>
</dbReference>
<comment type="similarity">
    <text evidence="3 10 13">Belongs to the IPP transferase family.</text>
</comment>
<keyword evidence="8 10" id="KW-0460">Magnesium</keyword>
<comment type="caution">
    <text evidence="10">Lacks conserved residue(s) required for the propagation of feature annotation.</text>
</comment>
<feature type="binding site" evidence="10">
    <location>
        <begin position="11"/>
        <end position="18"/>
    </location>
    <ligand>
        <name>ATP</name>
        <dbReference type="ChEBI" id="CHEBI:30616"/>
    </ligand>
</feature>
<evidence type="ECO:0000256" key="13">
    <source>
        <dbReference type="RuleBase" id="RU003785"/>
    </source>
</evidence>
<evidence type="ECO:0000256" key="8">
    <source>
        <dbReference type="ARBA" id="ARBA00022842"/>
    </source>
</evidence>
<evidence type="ECO:0000256" key="2">
    <source>
        <dbReference type="ARBA" id="ARBA00003213"/>
    </source>
</evidence>
<dbReference type="NCBIfam" id="TIGR00174">
    <property type="entry name" value="miaA"/>
    <property type="match status" value="1"/>
</dbReference>
<sequence length="303" mass="35155">MKNKTLIVITGPTGVGKTEATLRIAEHFNIPVINADSRQIFSEIPIGTAAPTAEQQQRVHHYFVGNHHLEDYYSASLYEQEVLNIINNQHAPISLLSGGSMMYIDAVCNGIDDIPTILPEIREQMMQRLEAEGLEQMCKLLRELDPEHWEIVDRNNPRRIIHALEICIQTGKTYTSFRTNTIKERPFNIIKIGLNRDRDELYSRINQRVLDMIEEGMIEEAQKVYPKRSLNSLNTVGYKELFEYLDGLTTLDEAIFKIQSNTRKYARKQLTWYKKDIAFQWFNPNNIEEILNYIHTTIPNTSK</sequence>
<evidence type="ECO:0000313" key="15">
    <source>
        <dbReference type="Proteomes" id="UP000267517"/>
    </source>
</evidence>
<dbReference type="EC" id="2.5.1.75" evidence="10"/>
<proteinExistence type="inferred from homology"/>
<name>A0A250KLN6_9BACT</name>
<feature type="region of interest" description="Interaction with substrate tRNA" evidence="10">
    <location>
        <begin position="36"/>
        <end position="39"/>
    </location>
</feature>
<dbReference type="InterPro" id="IPR027417">
    <property type="entry name" value="P-loop_NTPase"/>
</dbReference>
<comment type="subunit">
    <text evidence="10">Monomer.</text>
</comment>
<dbReference type="Gene3D" id="1.10.20.140">
    <property type="match status" value="1"/>
</dbReference>
<evidence type="ECO:0000256" key="4">
    <source>
        <dbReference type="ARBA" id="ARBA00022679"/>
    </source>
</evidence>
<feature type="site" description="Interaction with substrate tRNA" evidence="10">
    <location>
        <position position="100"/>
    </location>
</feature>
<evidence type="ECO:0000256" key="3">
    <source>
        <dbReference type="ARBA" id="ARBA00005842"/>
    </source>
</evidence>
<dbReference type="HAMAP" id="MF_00185">
    <property type="entry name" value="IPP_trans"/>
    <property type="match status" value="1"/>
</dbReference>
<reference evidence="14 15" key="1">
    <citation type="submission" date="2017-05" db="EMBL/GenBank/DDBJ databases">
        <title>whole genome sequence of Prevotella melaninogenica GAI 07411.</title>
        <authorList>
            <person name="Kondo Y."/>
            <person name="Hoshino T."/>
        </authorList>
    </citation>
    <scope>NUCLEOTIDE SEQUENCE [LARGE SCALE GENOMIC DNA]</scope>
    <source>
        <strain evidence="14 15">GAI 07411</strain>
    </source>
</reference>
<comment type="function">
    <text evidence="2 10 12">Catalyzes the transfer of a dimethylallyl group onto the adenine at position 37 in tRNAs that read codons beginning with uridine, leading to the formation of N6-(dimethylallyl)adenosine (i(6)A).</text>
</comment>
<dbReference type="PANTHER" id="PTHR11088">
    <property type="entry name" value="TRNA DIMETHYLALLYLTRANSFERASE"/>
    <property type="match status" value="1"/>
</dbReference>
<accession>A0A250KLN6</accession>
<comment type="cofactor">
    <cofactor evidence="1 10">
        <name>Mg(2+)</name>
        <dbReference type="ChEBI" id="CHEBI:18420"/>
    </cofactor>
</comment>
<dbReference type="GO" id="GO:0052381">
    <property type="term" value="F:tRNA dimethylallyltransferase activity"/>
    <property type="evidence" value="ECO:0007669"/>
    <property type="project" value="UniProtKB-UniRule"/>
</dbReference>
<evidence type="ECO:0000256" key="6">
    <source>
        <dbReference type="ARBA" id="ARBA00022741"/>
    </source>
</evidence>
<dbReference type="Proteomes" id="UP000267517">
    <property type="component" value="Chromosome I"/>
</dbReference>
<dbReference type="AlphaFoldDB" id="A0A250KLN6"/>
<dbReference type="InterPro" id="IPR018022">
    <property type="entry name" value="IPT"/>
</dbReference>
<dbReference type="GO" id="GO:0005524">
    <property type="term" value="F:ATP binding"/>
    <property type="evidence" value="ECO:0007669"/>
    <property type="project" value="UniProtKB-UniRule"/>
</dbReference>
<keyword evidence="6 10" id="KW-0547">Nucleotide-binding</keyword>
<comment type="catalytic activity">
    <reaction evidence="9 10 11">
        <text>adenosine(37) in tRNA + dimethylallyl diphosphate = N(6)-dimethylallyladenosine(37) in tRNA + diphosphate</text>
        <dbReference type="Rhea" id="RHEA:26482"/>
        <dbReference type="Rhea" id="RHEA-COMP:10162"/>
        <dbReference type="Rhea" id="RHEA-COMP:10375"/>
        <dbReference type="ChEBI" id="CHEBI:33019"/>
        <dbReference type="ChEBI" id="CHEBI:57623"/>
        <dbReference type="ChEBI" id="CHEBI:74411"/>
        <dbReference type="ChEBI" id="CHEBI:74415"/>
        <dbReference type="EC" id="2.5.1.75"/>
    </reaction>
</comment>
<evidence type="ECO:0000256" key="1">
    <source>
        <dbReference type="ARBA" id="ARBA00001946"/>
    </source>
</evidence>
<keyword evidence="5 10" id="KW-0819">tRNA processing</keyword>
<evidence type="ECO:0000256" key="5">
    <source>
        <dbReference type="ARBA" id="ARBA00022694"/>
    </source>
</evidence>
<dbReference type="GO" id="GO:0006400">
    <property type="term" value="P:tRNA modification"/>
    <property type="evidence" value="ECO:0007669"/>
    <property type="project" value="TreeGrafter"/>
</dbReference>
<dbReference type="OrthoDB" id="9776390at2"/>
<dbReference type="PANTHER" id="PTHR11088:SF60">
    <property type="entry name" value="TRNA DIMETHYLALLYLTRANSFERASE"/>
    <property type="match status" value="1"/>
</dbReference>
<dbReference type="InterPro" id="IPR039657">
    <property type="entry name" value="Dimethylallyltransferase"/>
</dbReference>
<organism evidence="14 15">
    <name type="scientific">Prevotella melaninogenica</name>
    <dbReference type="NCBI Taxonomy" id="28132"/>
    <lineage>
        <taxon>Bacteria</taxon>
        <taxon>Pseudomonadati</taxon>
        <taxon>Bacteroidota</taxon>
        <taxon>Bacteroidia</taxon>
        <taxon>Bacteroidales</taxon>
        <taxon>Prevotellaceae</taxon>
        <taxon>Prevotella</taxon>
    </lineage>
</organism>
<dbReference type="Gene3D" id="3.40.50.300">
    <property type="entry name" value="P-loop containing nucleotide triphosphate hydrolases"/>
    <property type="match status" value="1"/>
</dbReference>
<evidence type="ECO:0000256" key="11">
    <source>
        <dbReference type="RuleBase" id="RU003783"/>
    </source>
</evidence>
<protein>
    <recommendedName>
        <fullName evidence="10">tRNA dimethylallyltransferase</fullName>
        <ecNumber evidence="10">2.5.1.75</ecNumber>
    </recommendedName>
    <alternativeName>
        <fullName evidence="10">Dimethylallyl diphosphate:tRNA dimethylallyltransferase</fullName>
        <shortName evidence="10">DMAPP:tRNA dimethylallyltransferase</shortName>
        <shortName evidence="10">DMATase</shortName>
    </alternativeName>
    <alternativeName>
        <fullName evidence="10">Isopentenyl-diphosphate:tRNA isopentenyltransferase</fullName>
        <shortName evidence="10">IPP transferase</shortName>
        <shortName evidence="10">IPPT</shortName>
        <shortName evidence="10">IPTase</shortName>
    </alternativeName>
</protein>
<evidence type="ECO:0000256" key="9">
    <source>
        <dbReference type="ARBA" id="ARBA00049563"/>
    </source>
</evidence>
<dbReference type="RefSeq" id="WP_120173963.1">
    <property type="nucleotide sequence ID" value="NZ_AP018049.1"/>
</dbReference>
<gene>
    <name evidence="14" type="primary">miaA1</name>
    <name evidence="10" type="synonym">miaA</name>
    <name evidence="14" type="ORF">PMEL1_00681</name>
</gene>
<evidence type="ECO:0000313" key="14">
    <source>
        <dbReference type="EMBL" id="BBA28773.1"/>
    </source>
</evidence>
<evidence type="ECO:0000256" key="7">
    <source>
        <dbReference type="ARBA" id="ARBA00022840"/>
    </source>
</evidence>
<keyword evidence="4 10" id="KW-0808">Transferase</keyword>
<dbReference type="EMBL" id="AP018049">
    <property type="protein sequence ID" value="BBA28773.1"/>
    <property type="molecule type" value="Genomic_DNA"/>
</dbReference>
<keyword evidence="7 10" id="KW-0067">ATP-binding</keyword>
<feature type="site" description="Interaction with substrate tRNA" evidence="10">
    <location>
        <position position="122"/>
    </location>
</feature>
<evidence type="ECO:0000256" key="10">
    <source>
        <dbReference type="HAMAP-Rule" id="MF_00185"/>
    </source>
</evidence>